<dbReference type="PROSITE" id="PS50157">
    <property type="entry name" value="ZINC_FINGER_C2H2_2"/>
    <property type="match status" value="1"/>
</dbReference>
<gene>
    <name evidence="5" type="ORF">FVE85_4333</name>
</gene>
<evidence type="ECO:0000256" key="1">
    <source>
        <dbReference type="PROSITE-ProRule" id="PRU00042"/>
    </source>
</evidence>
<reference evidence="6" key="1">
    <citation type="journal article" date="2019" name="Nat. Commun.">
        <title>Expansion of phycobilisome linker gene families in mesophilic red algae.</title>
        <authorList>
            <person name="Lee J."/>
            <person name="Kim D."/>
            <person name="Bhattacharya D."/>
            <person name="Yoon H.S."/>
        </authorList>
    </citation>
    <scope>NUCLEOTIDE SEQUENCE [LARGE SCALE GENOMIC DNA]</scope>
    <source>
        <strain evidence="6">CCMP 1328</strain>
    </source>
</reference>
<keyword evidence="6" id="KW-1185">Reference proteome</keyword>
<feature type="region of interest" description="Disordered" evidence="2">
    <location>
        <begin position="522"/>
        <end position="544"/>
    </location>
</feature>
<evidence type="ECO:0000313" key="5">
    <source>
        <dbReference type="EMBL" id="KAA8494358.1"/>
    </source>
</evidence>
<feature type="compositionally biased region" description="Basic residues" evidence="2">
    <location>
        <begin position="328"/>
        <end position="337"/>
    </location>
</feature>
<evidence type="ECO:0000256" key="2">
    <source>
        <dbReference type="SAM" id="MobiDB-lite"/>
    </source>
</evidence>
<proteinExistence type="predicted"/>
<keyword evidence="1" id="KW-0862">Zinc</keyword>
<keyword evidence="1" id="KW-0863">Zinc-finger</keyword>
<dbReference type="Pfam" id="PF00078">
    <property type="entry name" value="RVT_1"/>
    <property type="match status" value="1"/>
</dbReference>
<accession>A0A5J4YT00</accession>
<feature type="region of interest" description="Disordered" evidence="2">
    <location>
        <begin position="1364"/>
        <end position="1388"/>
    </location>
</feature>
<dbReference type="InterPro" id="IPR043502">
    <property type="entry name" value="DNA/RNA_pol_sf"/>
</dbReference>
<feature type="domain" description="C2H2-type" evidence="3">
    <location>
        <begin position="387"/>
        <end position="417"/>
    </location>
</feature>
<dbReference type="EMBL" id="VRMN01000005">
    <property type="protein sequence ID" value="KAA8494358.1"/>
    <property type="molecule type" value="Genomic_DNA"/>
</dbReference>
<evidence type="ECO:0000259" key="4">
    <source>
        <dbReference type="PROSITE" id="PS50878"/>
    </source>
</evidence>
<protein>
    <submittedName>
        <fullName evidence="5">Retrotransposable element</fullName>
    </submittedName>
</protein>
<dbReference type="PANTHER" id="PTHR48462:SF1">
    <property type="entry name" value="PROTEIN, PUTATIVE-RELATED"/>
    <property type="match status" value="1"/>
</dbReference>
<dbReference type="GO" id="GO:0008270">
    <property type="term" value="F:zinc ion binding"/>
    <property type="evidence" value="ECO:0007669"/>
    <property type="project" value="UniProtKB-KW"/>
</dbReference>
<dbReference type="PROSITE" id="PS50878">
    <property type="entry name" value="RT_POL"/>
    <property type="match status" value="1"/>
</dbReference>
<dbReference type="Proteomes" id="UP000324585">
    <property type="component" value="Unassembled WGS sequence"/>
</dbReference>
<dbReference type="SUPFAM" id="SSF56672">
    <property type="entry name" value="DNA/RNA polymerases"/>
    <property type="match status" value="1"/>
</dbReference>
<dbReference type="PROSITE" id="PS00028">
    <property type="entry name" value="ZINC_FINGER_C2H2_1"/>
    <property type="match status" value="2"/>
</dbReference>
<feature type="compositionally biased region" description="Polar residues" evidence="2">
    <location>
        <begin position="526"/>
        <end position="536"/>
    </location>
</feature>
<feature type="domain" description="Reverse transcriptase" evidence="4">
    <location>
        <begin position="796"/>
        <end position="1041"/>
    </location>
</feature>
<dbReference type="InterPro" id="IPR000477">
    <property type="entry name" value="RT_dom"/>
</dbReference>
<sequence length="1773" mass="187376">MPSAGSDSQGEPDGGQLVDAAGGSAQPDAALSRSAESVVGDAEASDAPGRKNDAAPGMAHAKRPAAAALSRTVSPSRATLPKRSRAAAEVPSVTAEAAQQESAADRGVAQAQQNSAGLSTAACLLNDAVQHAPVAELQRRRLRPVSSDGRCAARSGLLVSRRRARQVCLDKDALAEAGLAADPCGAWHALSGSAHSRDQHRARCMQCKTAHAHRSAVGRASGQEFAAPALPEVHAVTPAPSAASPFGAHDEESDAEWAPARPRARRASGRGRLQSRPGGPVELRERAGPARESAVVDAHISSSRVLAATHAPVASPHSVADSADGRATRRSARRPRQRAGPAAHIAVRDAVLGHSASVRSSARMLRPAGFDISRRSVARMAQLEAPHACPAAECMRRYQSAAQLGKHWRAAHPTEPASAELLSSLHLRRNACGWAVRDVQPQDACQCPACRALWNACPVAGCEASWAEPAGLLRHLAGSNHSAETLAAVPPDALRAVGLARRAARRSRAVCTASGRKRACDDTRSGSDTAADTHVSTARHAAAHPPSPLLDAPILTILQTVDWVLGLRVRTWKRVPAKFAPDVALEFSSMLTELAEAASEAAQVRALGKLWVFPTLVLCLPMERQSTRARARYLATRLKMWRSDALEPLLDSVPVVDGQHLRPIPPEAVEHRIVQHVRANHIGAAARLVESAGVHDVTDSVLARLRELHPEAGARSGSHDAALVAPVESVSIDQLQCMRVPWDAQAVRKSILAIPHTSGCGPSRWSIGVLQQVIRTPVAGDTALGAVALAFKRIASVGLHPQAGALWSHARLIPLKKKDGGVRPIAVGELLRRVLGKLVLAHLGSDAAESLRPDQYGVGRPAGLEGAVLGTRLAAMQSPGAAVLLVDIANAFNCVDRPTLMRIVQGRFPALWPLVRSTYAHPAPLRVGAHVLASACGVQQGDPLGPLLFSLVLHKVLADTESPGLSSFWYLDDGSIVGPLAQLEGFLDAFSSDAAAYGMRVNRTKTQLVLPPGTQPAVVPAGLADLPRLAWDQAQLLGVPLDFTGSGESLVPITNASAQVLQLAEQVAKLSHPEEAFYLLRGSVGPKRLMHLARTMPPPVVTRIFAEFDRAWRSIVARALGVMAHEVGEPCKAEWRLPCSLGGLGLTAVADIAPFAFAAGSRAAARVVDNPPARVYPPSLAQWWRRFDGDAHAVAQWRLEPDEDVEALLDSQARGSRRFYRQWCSDWSHAPAPSDPDFHRRRSVSSPHALAWLGMPSATQLAGTHGSAPLSADAWRVAVRHMLGLSVSHAARRPCPALSGSSDAVCGAELDQHGHHALKCHLGPSRYGRHALVVDAVAAFARAAGLPVEREVCFRRGRLAPAGRPARGQHVGRCGGGGADRTGTRRSDGAALAAAARRKQASFQAAARTGDAAGVSFQAVILDTYGRREQCGAAFLETLVAAYMRHRGVSQMLASTALHRSLSLAVYRSVAAAVLLRHPGPTLSVASQHWLETGRRLFVGEVLSESEADLPGFFHDLEEAWLQQVPGVPDAEVEDLLDSQARGLSRFYSLLKKDWVSAPGSTPSERFRRQSLSSPHAAAWLGMPSGTVLGGIPWSPALGRDTWFTAVRHFLGLPVAGVASSAGLRCPAIVRGTTATCDALLDALGHHAQNCALGPTRYGRHAAVIDVLVRFATSAGHTVRREVRLEDVPGITSARPGDFSFDNNVVDVAVVAPDGVAAARSRKRGSFAAARAASPVGSSGHAANMVAFIVTTYSNVDNTATHEAGALQLSPVS</sequence>
<dbReference type="OMA" id="WICRECL"/>
<evidence type="ECO:0000313" key="6">
    <source>
        <dbReference type="Proteomes" id="UP000324585"/>
    </source>
</evidence>
<feature type="region of interest" description="Disordered" evidence="2">
    <location>
        <begin position="1"/>
        <end position="111"/>
    </location>
</feature>
<dbReference type="OrthoDB" id="1676176at2759"/>
<dbReference type="InterPro" id="IPR013087">
    <property type="entry name" value="Znf_C2H2_type"/>
</dbReference>
<dbReference type="PANTHER" id="PTHR48462">
    <property type="entry name" value="PROTEIN, PUTATIVE-RELATED"/>
    <property type="match status" value="1"/>
</dbReference>
<organism evidence="5 6">
    <name type="scientific">Porphyridium purpureum</name>
    <name type="common">Red alga</name>
    <name type="synonym">Porphyridium cruentum</name>
    <dbReference type="NCBI Taxonomy" id="35688"/>
    <lineage>
        <taxon>Eukaryota</taxon>
        <taxon>Rhodophyta</taxon>
        <taxon>Bangiophyceae</taxon>
        <taxon>Porphyridiales</taxon>
        <taxon>Porphyridiaceae</taxon>
        <taxon>Porphyridium</taxon>
    </lineage>
</organism>
<feature type="region of interest" description="Disordered" evidence="2">
    <location>
        <begin position="237"/>
        <end position="296"/>
    </location>
</feature>
<name>A0A5J4YT00_PORPP</name>
<keyword evidence="1" id="KW-0479">Metal-binding</keyword>
<evidence type="ECO:0000259" key="3">
    <source>
        <dbReference type="PROSITE" id="PS50157"/>
    </source>
</evidence>
<comment type="caution">
    <text evidence="5">The sequence shown here is derived from an EMBL/GenBank/DDBJ whole genome shotgun (WGS) entry which is preliminary data.</text>
</comment>
<feature type="region of interest" description="Disordered" evidence="2">
    <location>
        <begin position="308"/>
        <end position="343"/>
    </location>
</feature>